<proteinExistence type="predicted"/>
<sequence length="85" mass="9639">MQLSWFAQAKSVLGTSKTDTLPTHSLEKYMSDLANKVHNFIIVVTPQGTGLRLFAQDKPLTTYKLKKSFDGDTFYWPMNLPPGQF</sequence>
<reference evidence="1" key="1">
    <citation type="journal article" date="2020" name="Stud. Mycol.">
        <title>101 Dothideomycetes genomes: a test case for predicting lifestyles and emergence of pathogens.</title>
        <authorList>
            <person name="Haridas S."/>
            <person name="Albert R."/>
            <person name="Binder M."/>
            <person name="Bloem J."/>
            <person name="Labutti K."/>
            <person name="Salamov A."/>
            <person name="Andreopoulos B."/>
            <person name="Baker S."/>
            <person name="Barry K."/>
            <person name="Bills G."/>
            <person name="Bluhm B."/>
            <person name="Cannon C."/>
            <person name="Castanera R."/>
            <person name="Culley D."/>
            <person name="Daum C."/>
            <person name="Ezra D."/>
            <person name="Gonzalez J."/>
            <person name="Henrissat B."/>
            <person name="Kuo A."/>
            <person name="Liang C."/>
            <person name="Lipzen A."/>
            <person name="Lutzoni F."/>
            <person name="Magnuson J."/>
            <person name="Mondo S."/>
            <person name="Nolan M."/>
            <person name="Ohm R."/>
            <person name="Pangilinan J."/>
            <person name="Park H.-J."/>
            <person name="Ramirez L."/>
            <person name="Alfaro M."/>
            <person name="Sun H."/>
            <person name="Tritt A."/>
            <person name="Yoshinaga Y."/>
            <person name="Zwiers L.-H."/>
            <person name="Turgeon B."/>
            <person name="Goodwin S."/>
            <person name="Spatafora J."/>
            <person name="Crous P."/>
            <person name="Grigoriev I."/>
        </authorList>
    </citation>
    <scope>NUCLEOTIDE SEQUENCE</scope>
    <source>
        <strain evidence="1">ATCC 74209</strain>
    </source>
</reference>
<comment type="caution">
    <text evidence="1">The sequence shown here is derived from an EMBL/GenBank/DDBJ whole genome shotgun (WGS) entry which is preliminary data.</text>
</comment>
<evidence type="ECO:0000313" key="1">
    <source>
        <dbReference type="EMBL" id="KAF2204467.1"/>
    </source>
</evidence>
<accession>A0A9P4JSD5</accession>
<keyword evidence="2" id="KW-1185">Reference proteome</keyword>
<dbReference type="OrthoDB" id="5946976at2759"/>
<protein>
    <submittedName>
        <fullName evidence="1">Uncharacterized protein</fullName>
    </submittedName>
</protein>
<gene>
    <name evidence="1" type="ORF">GQ43DRAFT_469040</name>
</gene>
<organism evidence="1 2">
    <name type="scientific">Delitschia confertaspora ATCC 74209</name>
    <dbReference type="NCBI Taxonomy" id="1513339"/>
    <lineage>
        <taxon>Eukaryota</taxon>
        <taxon>Fungi</taxon>
        <taxon>Dikarya</taxon>
        <taxon>Ascomycota</taxon>
        <taxon>Pezizomycotina</taxon>
        <taxon>Dothideomycetes</taxon>
        <taxon>Pleosporomycetidae</taxon>
        <taxon>Pleosporales</taxon>
        <taxon>Delitschiaceae</taxon>
        <taxon>Delitschia</taxon>
    </lineage>
</organism>
<name>A0A9P4JSD5_9PLEO</name>
<dbReference type="AlphaFoldDB" id="A0A9P4JSD5"/>
<dbReference type="EMBL" id="ML993875">
    <property type="protein sequence ID" value="KAF2204467.1"/>
    <property type="molecule type" value="Genomic_DNA"/>
</dbReference>
<evidence type="ECO:0000313" key="2">
    <source>
        <dbReference type="Proteomes" id="UP000799536"/>
    </source>
</evidence>
<dbReference type="Proteomes" id="UP000799536">
    <property type="component" value="Unassembled WGS sequence"/>
</dbReference>